<accession>A0AB34YPQ2</accession>
<dbReference type="AlphaFoldDB" id="A0AB34YPQ2"/>
<evidence type="ECO:0008006" key="3">
    <source>
        <dbReference type="Google" id="ProtNLM"/>
    </source>
</evidence>
<protein>
    <recommendedName>
        <fullName evidence="3">Transposase</fullName>
    </recommendedName>
</protein>
<reference evidence="1 2" key="1">
    <citation type="submission" date="2020-08" db="EMBL/GenBank/DDBJ databases">
        <title>Genomic Encyclopedia of Type Strains, Phase IV (KMG-IV): sequencing the most valuable type-strain genomes for metagenomic binning, comparative biology and taxonomic classification.</title>
        <authorList>
            <person name="Goeker M."/>
        </authorList>
    </citation>
    <scope>NUCLEOTIDE SEQUENCE [LARGE SCALE GENOMIC DNA]</scope>
    <source>
        <strain evidence="1 2">DSM 23868</strain>
    </source>
</reference>
<evidence type="ECO:0000313" key="2">
    <source>
        <dbReference type="Proteomes" id="UP000553980"/>
    </source>
</evidence>
<sequence>MPYSDDICKGQPRLHFFMEQDLAATFPKLLRGQPVSCDR</sequence>
<comment type="caution">
    <text evidence="1">The sequence shown here is derived from an EMBL/GenBank/DDBJ whole genome shotgun (WGS) entry which is preliminary data.</text>
</comment>
<dbReference type="Proteomes" id="UP000553980">
    <property type="component" value="Unassembled WGS sequence"/>
</dbReference>
<gene>
    <name evidence="1" type="ORF">GGQ79_001736</name>
</gene>
<keyword evidence="2" id="KW-1185">Reference proteome</keyword>
<name>A0AB34YPQ2_9HYPH</name>
<organism evidence="1 2">
    <name type="scientific">Brucella pecoris</name>
    <dbReference type="NCBI Taxonomy" id="867683"/>
    <lineage>
        <taxon>Bacteria</taxon>
        <taxon>Pseudomonadati</taxon>
        <taxon>Pseudomonadota</taxon>
        <taxon>Alphaproteobacteria</taxon>
        <taxon>Hyphomicrobiales</taxon>
        <taxon>Brucellaceae</taxon>
        <taxon>Brucella/Ochrobactrum group</taxon>
        <taxon>Brucella</taxon>
    </lineage>
</organism>
<evidence type="ECO:0000313" key="1">
    <source>
        <dbReference type="EMBL" id="MBB4093234.1"/>
    </source>
</evidence>
<dbReference type="EMBL" id="JACIEX010000003">
    <property type="protein sequence ID" value="MBB4093234.1"/>
    <property type="molecule type" value="Genomic_DNA"/>
</dbReference>
<proteinExistence type="predicted"/>